<comment type="caution">
    <text evidence="1">The sequence shown here is derived from an EMBL/GenBank/DDBJ whole genome shotgun (WGS) entry which is preliminary data.</text>
</comment>
<feature type="non-terminal residue" evidence="1">
    <location>
        <position position="90"/>
    </location>
</feature>
<protein>
    <submittedName>
        <fullName evidence="1">Sensor histidine kinase</fullName>
    </submittedName>
</protein>
<evidence type="ECO:0000313" key="1">
    <source>
        <dbReference type="EMBL" id="KPW80304.1"/>
    </source>
</evidence>
<accession>A0A0P9M8N4</accession>
<dbReference type="Proteomes" id="UP000050564">
    <property type="component" value="Unassembled WGS sequence"/>
</dbReference>
<reference evidence="1 2" key="1">
    <citation type="submission" date="2015-09" db="EMBL/GenBank/DDBJ databases">
        <title>Genome announcement of multiple Pseudomonas syringae strains.</title>
        <authorList>
            <person name="Thakur S."/>
            <person name="Wang P.W."/>
            <person name="Gong Y."/>
            <person name="Weir B.S."/>
            <person name="Guttman D.S."/>
        </authorList>
    </citation>
    <scope>NUCLEOTIDE SEQUENCE [LARGE SCALE GENOMIC DNA]</scope>
    <source>
        <strain evidence="1 2">ICMP2823</strain>
    </source>
</reference>
<name>A0A0P9M8N4_PSECA</name>
<keyword evidence="1" id="KW-0418">Kinase</keyword>
<dbReference type="EMBL" id="LJPX01000073">
    <property type="protein sequence ID" value="KPW80304.1"/>
    <property type="molecule type" value="Genomic_DNA"/>
</dbReference>
<dbReference type="PATRIC" id="fig|86840.3.peg.4952"/>
<gene>
    <name evidence="1" type="ORF">ALO81_05082</name>
</gene>
<dbReference type="GO" id="GO:0016301">
    <property type="term" value="F:kinase activity"/>
    <property type="evidence" value="ECO:0007669"/>
    <property type="project" value="UniProtKB-KW"/>
</dbReference>
<evidence type="ECO:0000313" key="2">
    <source>
        <dbReference type="Proteomes" id="UP000050564"/>
    </source>
</evidence>
<organism evidence="1 2">
    <name type="scientific">Pseudomonas cannabina</name>
    <dbReference type="NCBI Taxonomy" id="86840"/>
    <lineage>
        <taxon>Bacteria</taxon>
        <taxon>Pseudomonadati</taxon>
        <taxon>Pseudomonadota</taxon>
        <taxon>Gammaproteobacteria</taxon>
        <taxon>Pseudomonadales</taxon>
        <taxon>Pseudomonadaceae</taxon>
        <taxon>Pseudomonas</taxon>
    </lineage>
</organism>
<proteinExistence type="predicted"/>
<keyword evidence="1" id="KW-0808">Transferase</keyword>
<sequence>MKLIALGGIGLYALYGVFDGPQLLELWLLQNQTALASLHTPLQEGPWRTLLLVFFASAIVMPHMYHMTFTENLNPRSLVSASWGLPLFLL</sequence>
<dbReference type="AlphaFoldDB" id="A0A0P9M8N4"/>